<organism evidence="3 4">
    <name type="scientific">Prevotella herbatica</name>
    <dbReference type="NCBI Taxonomy" id="2801997"/>
    <lineage>
        <taxon>Bacteria</taxon>
        <taxon>Pseudomonadati</taxon>
        <taxon>Bacteroidota</taxon>
        <taxon>Bacteroidia</taxon>
        <taxon>Bacteroidales</taxon>
        <taxon>Prevotellaceae</taxon>
        <taxon>Prevotella</taxon>
    </lineage>
</organism>
<reference evidence="3 4" key="1">
    <citation type="journal article" date="2022" name="Int. J. Syst. Evol. Microbiol.">
        <title>Prevotella herbatica sp. nov., a plant polysaccharide-decomposing anaerobic bacterium isolated from a methanogenic reactor.</title>
        <authorList>
            <person name="Uek A."/>
            <person name="Tonouchi A."/>
            <person name="Kaku N."/>
            <person name="Ueki K."/>
        </authorList>
    </citation>
    <scope>NUCLEOTIDE SEQUENCE [LARGE SCALE GENOMIC DNA]</scope>
    <source>
        <strain evidence="3 4">WR041</strain>
    </source>
</reference>
<feature type="domain" description="DUF6377" evidence="2">
    <location>
        <begin position="227"/>
        <end position="481"/>
    </location>
</feature>
<sequence length="520" mass="61191">MDSILSNREAYHNSKEMYISILKNYAKKKQSKEELLKIYEDLYQEYYVYQFDSARVYINKAILLSQQIKRTDHVIQNLLYKVQLFGIGGLYSEASNLLNTIQVNKMPKELYFLYYITRFTLYSYRSDYCNDDYYSPRYRALAAYSLKMAMPYLTSNMPEYDFYHGEYYIYVTRNDKKALSYYFKTISHQKETSRYYAMACFAIANNYNAHGDTRKYEKYLIQACISDALCNTRENLALQDFAIFLFKEGQKSENHVERADKYINIALEDAKLYNNRLRILEISQKLPTIVSTYEGMIKSNNRKLELTISIISILIFISIFGIVLIFRQNKLLALHRKQFCDSNNQLTLLNNKLNILNSALLDTNRKREGLAKLYIDLCAKYIDRLSKYQNLVKRKIKANQVNELLSTISSSRLSEENAKTFTNRFDKAFLDLYPTFIDEFNSLLIDGQSKKKEKMPKNSMTNEQRIYALIRLGVQESSEIASLLFYSPQTIYNYRSAVKNRAKNKDTFDDDVQNLCTIIK</sequence>
<evidence type="ECO:0000256" key="1">
    <source>
        <dbReference type="SAM" id="Phobius"/>
    </source>
</evidence>
<accession>A0ABN6EJH7</accession>
<protein>
    <recommendedName>
        <fullName evidence="2">DUF6377 domain-containing protein</fullName>
    </recommendedName>
</protein>
<dbReference type="EMBL" id="AP024484">
    <property type="protein sequence ID" value="BCS85295.1"/>
    <property type="molecule type" value="Genomic_DNA"/>
</dbReference>
<keyword evidence="4" id="KW-1185">Reference proteome</keyword>
<proteinExistence type="predicted"/>
<keyword evidence="1" id="KW-1133">Transmembrane helix</keyword>
<dbReference type="Pfam" id="PF19904">
    <property type="entry name" value="DUF6377"/>
    <property type="match status" value="1"/>
</dbReference>
<dbReference type="InterPro" id="IPR045957">
    <property type="entry name" value="DUF6377"/>
</dbReference>
<keyword evidence="1" id="KW-0472">Membrane</keyword>
<name>A0ABN6EJH7_9BACT</name>
<evidence type="ECO:0000259" key="2">
    <source>
        <dbReference type="Pfam" id="PF19904"/>
    </source>
</evidence>
<keyword evidence="1" id="KW-0812">Transmembrane</keyword>
<evidence type="ECO:0000313" key="4">
    <source>
        <dbReference type="Proteomes" id="UP001319045"/>
    </source>
</evidence>
<dbReference type="Proteomes" id="UP001319045">
    <property type="component" value="Chromosome"/>
</dbReference>
<feature type="transmembrane region" description="Helical" evidence="1">
    <location>
        <begin position="306"/>
        <end position="326"/>
    </location>
</feature>
<evidence type="ECO:0000313" key="3">
    <source>
        <dbReference type="EMBL" id="BCS85295.1"/>
    </source>
</evidence>
<gene>
    <name evidence="3" type="ORF">prwr041_11880</name>
</gene>